<dbReference type="AlphaFoldDB" id="A0A2K3CXS4"/>
<dbReference type="OrthoDB" id="45930at2759"/>
<proteinExistence type="predicted"/>
<reference evidence="2 3" key="1">
    <citation type="journal article" date="2007" name="Science">
        <title>The Chlamydomonas genome reveals the evolution of key animal and plant functions.</title>
        <authorList>
            <person name="Merchant S.S."/>
            <person name="Prochnik S.E."/>
            <person name="Vallon O."/>
            <person name="Harris E.H."/>
            <person name="Karpowicz S.J."/>
            <person name="Witman G.B."/>
            <person name="Terry A."/>
            <person name="Salamov A."/>
            <person name="Fritz-Laylin L.K."/>
            <person name="Marechal-Drouard L."/>
            <person name="Marshall W.F."/>
            <person name="Qu L.H."/>
            <person name="Nelson D.R."/>
            <person name="Sanderfoot A.A."/>
            <person name="Spalding M.H."/>
            <person name="Kapitonov V.V."/>
            <person name="Ren Q."/>
            <person name="Ferris P."/>
            <person name="Lindquist E."/>
            <person name="Shapiro H."/>
            <person name="Lucas S.M."/>
            <person name="Grimwood J."/>
            <person name="Schmutz J."/>
            <person name="Cardol P."/>
            <person name="Cerutti H."/>
            <person name="Chanfreau G."/>
            <person name="Chen C.L."/>
            <person name="Cognat V."/>
            <person name="Croft M.T."/>
            <person name="Dent R."/>
            <person name="Dutcher S."/>
            <person name="Fernandez E."/>
            <person name="Fukuzawa H."/>
            <person name="Gonzalez-Ballester D."/>
            <person name="Gonzalez-Halphen D."/>
            <person name="Hallmann A."/>
            <person name="Hanikenne M."/>
            <person name="Hippler M."/>
            <person name="Inwood W."/>
            <person name="Jabbari K."/>
            <person name="Kalanon M."/>
            <person name="Kuras R."/>
            <person name="Lefebvre P.A."/>
            <person name="Lemaire S.D."/>
            <person name="Lobanov A.V."/>
            <person name="Lohr M."/>
            <person name="Manuell A."/>
            <person name="Meier I."/>
            <person name="Mets L."/>
            <person name="Mittag M."/>
            <person name="Mittelmeier T."/>
            <person name="Moroney J.V."/>
            <person name="Moseley J."/>
            <person name="Napoli C."/>
            <person name="Nedelcu A.M."/>
            <person name="Niyogi K."/>
            <person name="Novoselov S.V."/>
            <person name="Paulsen I.T."/>
            <person name="Pazour G."/>
            <person name="Purton S."/>
            <person name="Ral J.P."/>
            <person name="Riano-Pachon D.M."/>
            <person name="Riekhof W."/>
            <person name="Rymarquis L."/>
            <person name="Schroda M."/>
            <person name="Stern D."/>
            <person name="Umen J."/>
            <person name="Willows R."/>
            <person name="Wilson N."/>
            <person name="Zimmer S.L."/>
            <person name="Allmer J."/>
            <person name="Balk J."/>
            <person name="Bisova K."/>
            <person name="Chen C.J."/>
            <person name="Elias M."/>
            <person name="Gendler K."/>
            <person name="Hauser C."/>
            <person name="Lamb M.R."/>
            <person name="Ledford H."/>
            <person name="Long J.C."/>
            <person name="Minagawa J."/>
            <person name="Page M.D."/>
            <person name="Pan J."/>
            <person name="Pootakham W."/>
            <person name="Roje S."/>
            <person name="Rose A."/>
            <person name="Stahlberg E."/>
            <person name="Terauchi A.M."/>
            <person name="Yang P."/>
            <person name="Ball S."/>
            <person name="Bowler C."/>
            <person name="Dieckmann C.L."/>
            <person name="Gladyshev V.N."/>
            <person name="Green P."/>
            <person name="Jorgensen R."/>
            <person name="Mayfield S."/>
            <person name="Mueller-Roeber B."/>
            <person name="Rajamani S."/>
            <person name="Sayre R.T."/>
            <person name="Brokstein P."/>
            <person name="Dubchak I."/>
            <person name="Goodstein D."/>
            <person name="Hornick L."/>
            <person name="Huang Y.W."/>
            <person name="Jhaveri J."/>
            <person name="Luo Y."/>
            <person name="Martinez D."/>
            <person name="Ngau W.C."/>
            <person name="Otillar B."/>
            <person name="Poliakov A."/>
            <person name="Porter A."/>
            <person name="Szajkowski L."/>
            <person name="Werner G."/>
            <person name="Zhou K."/>
            <person name="Grigoriev I.V."/>
            <person name="Rokhsar D.S."/>
            <person name="Grossman A.R."/>
        </authorList>
    </citation>
    <scope>NUCLEOTIDE SEQUENCE [LARGE SCALE GENOMIC DNA]</scope>
    <source>
        <strain evidence="3">CC-503</strain>
    </source>
</reference>
<dbReference type="RefSeq" id="XP_042916797.1">
    <property type="nucleotide sequence ID" value="XM_043070124.1"/>
</dbReference>
<evidence type="ECO:0000256" key="1">
    <source>
        <dbReference type="SAM" id="MobiDB-lite"/>
    </source>
</evidence>
<feature type="region of interest" description="Disordered" evidence="1">
    <location>
        <begin position="384"/>
        <end position="412"/>
    </location>
</feature>
<dbReference type="GO" id="GO:0030674">
    <property type="term" value="F:protein-macromolecule adaptor activity"/>
    <property type="evidence" value="ECO:0000318"/>
    <property type="project" value="GO_Central"/>
</dbReference>
<gene>
    <name evidence="2" type="ORF">CHLRE_14g618450v5</name>
</gene>
<dbReference type="Proteomes" id="UP000006906">
    <property type="component" value="Chromosome 14"/>
</dbReference>
<dbReference type="InterPro" id="IPR006966">
    <property type="entry name" value="Peroxin-3"/>
</dbReference>
<feature type="compositionally biased region" description="Gly residues" evidence="1">
    <location>
        <begin position="456"/>
        <end position="465"/>
    </location>
</feature>
<feature type="region of interest" description="Disordered" evidence="1">
    <location>
        <begin position="53"/>
        <end position="81"/>
    </location>
</feature>
<feature type="compositionally biased region" description="Acidic residues" evidence="1">
    <location>
        <begin position="63"/>
        <end position="81"/>
    </location>
</feature>
<dbReference type="GO" id="GO:0005778">
    <property type="term" value="C:peroxisomal membrane"/>
    <property type="evidence" value="ECO:0000318"/>
    <property type="project" value="GO_Central"/>
</dbReference>
<organism evidence="2 3">
    <name type="scientific">Chlamydomonas reinhardtii</name>
    <name type="common">Chlamydomonas smithii</name>
    <dbReference type="NCBI Taxonomy" id="3055"/>
    <lineage>
        <taxon>Eukaryota</taxon>
        <taxon>Viridiplantae</taxon>
        <taxon>Chlorophyta</taxon>
        <taxon>core chlorophytes</taxon>
        <taxon>Chlorophyceae</taxon>
        <taxon>CS clade</taxon>
        <taxon>Chlamydomonadales</taxon>
        <taxon>Chlamydomonadaceae</taxon>
        <taxon>Chlamydomonas</taxon>
    </lineage>
</organism>
<feature type="compositionally biased region" description="Polar residues" evidence="1">
    <location>
        <begin position="521"/>
        <end position="536"/>
    </location>
</feature>
<feature type="compositionally biased region" description="Low complexity" evidence="1">
    <location>
        <begin position="559"/>
        <end position="572"/>
    </location>
</feature>
<feature type="region of interest" description="Disordered" evidence="1">
    <location>
        <begin position="514"/>
        <end position="547"/>
    </location>
</feature>
<dbReference type="GeneID" id="5715857"/>
<dbReference type="InParanoid" id="A0A2K3CXS4"/>
<evidence type="ECO:0008006" key="4">
    <source>
        <dbReference type="Google" id="ProtNLM"/>
    </source>
</evidence>
<accession>A0A2K3CXS4</accession>
<dbReference type="EMBL" id="CM008975">
    <property type="protein sequence ID" value="PNW73086.1"/>
    <property type="molecule type" value="Genomic_DNA"/>
</dbReference>
<feature type="region of interest" description="Disordered" evidence="1">
    <location>
        <begin position="446"/>
        <end position="497"/>
    </location>
</feature>
<feature type="compositionally biased region" description="Gly residues" evidence="1">
    <location>
        <begin position="573"/>
        <end position="593"/>
    </location>
</feature>
<dbReference type="Gramene" id="PNW73086">
    <property type="protein sequence ID" value="PNW73086"/>
    <property type="gene ID" value="CHLRE_14g618450v5"/>
</dbReference>
<dbReference type="KEGG" id="cre:CHLRE_14g618450v5"/>
<sequence>MESFFRRRRRLLVGVAAGAAGALAAFYWYTGYAKNKLEQQRSVEAELTAILRGESQSGAAGGDDGEEGEGGEEGDECGSPDLDESLDSHFNYIQKVSAPQELTNLLPRVQETLFRLTDVTLVKQLQLQQQQQQAAAGGGGGGGGPTGSSGSSASSAQQQLRLLARLCFGRTLAAVFLLPLMDLCVRTKLNVIGRHLFLQEKFSKLRQPAAPAARMRLPPRLTAAAVEAFLCCEQLAGAGTAWLVEQAMAAAEVVLDGTALDAQVTPEELAALVQEMASRMGQAVTAASATSATGSAWVDILVGPGGAAPAPPAVDAAAAAGSAEAYRRALASAAMVEELTTELRRVLCNYRFGEALHAAVGQCLSTCAAHIHATFISQAAAAATQPQPARPQPAPAVSPSAPSAPLAAAPKAQVLQPTAPLAEPEPEPPKQAVVSPFSAVASGAESASATEVASPGGTGGAGGAVPAGAPVGSPLEAKTAPPIPEGEAASEAETEARSVSTAFASAVSTAANSASNSSASITQPQTASAVAQQPQQRPAHEEQGSADADLAAAEVAVPVAQPSASPAADRSSSGGGSCASSGGSTGSSAGGAGGAVSRKASLAAAAVAAMQPRPLARCLRAVQGACDPLFVDAREVTARIACLQPVMSLCAVAFAAPLEL</sequence>
<dbReference type="PANTHER" id="PTHR28080:SF1">
    <property type="entry name" value="PEROXISOMAL BIOGENESIS FACTOR 3"/>
    <property type="match status" value="1"/>
</dbReference>
<feature type="region of interest" description="Disordered" evidence="1">
    <location>
        <begin position="132"/>
        <end position="154"/>
    </location>
</feature>
<feature type="compositionally biased region" description="Low complexity" evidence="1">
    <location>
        <begin position="397"/>
        <end position="412"/>
    </location>
</feature>
<feature type="compositionally biased region" description="Gly residues" evidence="1">
    <location>
        <begin position="136"/>
        <end position="147"/>
    </location>
</feature>
<dbReference type="ExpressionAtlas" id="A0A2K3CXS4">
    <property type="expression patterns" value="baseline and differential"/>
</dbReference>
<evidence type="ECO:0000313" key="2">
    <source>
        <dbReference type="EMBL" id="PNW73086.1"/>
    </source>
</evidence>
<dbReference type="PANTHER" id="PTHR28080">
    <property type="entry name" value="PEROXISOMAL BIOGENESIS FACTOR 3"/>
    <property type="match status" value="1"/>
</dbReference>
<dbReference type="GO" id="GO:0045046">
    <property type="term" value="P:protein import into peroxisome membrane"/>
    <property type="evidence" value="ECO:0000318"/>
    <property type="project" value="GO_Central"/>
</dbReference>
<protein>
    <recommendedName>
        <fullName evidence="4">Peroxin-3</fullName>
    </recommendedName>
</protein>
<dbReference type="STRING" id="3055.A0A2K3CXS4"/>
<keyword evidence="3" id="KW-1185">Reference proteome</keyword>
<name>A0A2K3CXS4_CHLRE</name>
<feature type="compositionally biased region" description="Low complexity" evidence="1">
    <location>
        <begin position="446"/>
        <end position="455"/>
    </location>
</feature>
<evidence type="ECO:0000313" key="3">
    <source>
        <dbReference type="Proteomes" id="UP000006906"/>
    </source>
</evidence>
<dbReference type="OMA" id="HIHATFI"/>
<feature type="region of interest" description="Disordered" evidence="1">
    <location>
        <begin position="559"/>
        <end position="593"/>
    </location>
</feature>